<organism evidence="4 5">
    <name type="scientific">Idiomarina aquatica</name>
    <dbReference type="NCBI Taxonomy" id="1327752"/>
    <lineage>
        <taxon>Bacteria</taxon>
        <taxon>Pseudomonadati</taxon>
        <taxon>Pseudomonadota</taxon>
        <taxon>Gammaproteobacteria</taxon>
        <taxon>Alteromonadales</taxon>
        <taxon>Idiomarinaceae</taxon>
        <taxon>Idiomarina</taxon>
    </lineage>
</organism>
<accession>A0A4R6P2G3</accession>
<dbReference type="PANTHER" id="PTHR12818">
    <property type="entry name" value="TRNA (ADENINE(37)-N6)-METHYLTRANSFERASE"/>
    <property type="match status" value="1"/>
</dbReference>
<keyword evidence="5" id="KW-1185">Reference proteome</keyword>
<dbReference type="EMBL" id="SNXI01000019">
    <property type="protein sequence ID" value="TDP28927.1"/>
    <property type="molecule type" value="Genomic_DNA"/>
</dbReference>
<evidence type="ECO:0000256" key="1">
    <source>
        <dbReference type="ARBA" id="ARBA00022691"/>
    </source>
</evidence>
<dbReference type="InterPro" id="IPR023368">
    <property type="entry name" value="UPF0066_cons_site"/>
</dbReference>
<dbReference type="InterPro" id="IPR023370">
    <property type="entry name" value="TrmO-like_N"/>
</dbReference>
<evidence type="ECO:0000313" key="5">
    <source>
        <dbReference type="Proteomes" id="UP000295531"/>
    </source>
</evidence>
<sequence length="237" mass="26832">MQPIALITSPFTDKFSIPRQPGLAPSVISTVSFVGDFDHTASIEGIQQYSHLWLIFEFNQHRSHQWRERVRPPRLGGNKQLGVFATRSPFRPNNLGMSVVKLVDVVVKPQIKLVVSGADLLDQTPIVDIKPYVPYVDAIPEASSAFAGDEPNQLEVCFSATAEAFIDELTSNAAKSEHYQNLRQVIIEVLRQDPRPAYHASKQPERHYVSQLYDLELNWYVTGQCLTITEIRQQKDF</sequence>
<dbReference type="Gene3D" id="3.30.2310.10">
    <property type="entry name" value="YaeB-like"/>
    <property type="match status" value="1"/>
</dbReference>
<proteinExistence type="inferred from homology"/>
<dbReference type="Proteomes" id="UP000295531">
    <property type="component" value="Unassembled WGS sequence"/>
</dbReference>
<dbReference type="RefSeq" id="WP_243734584.1">
    <property type="nucleotide sequence ID" value="NZ_SNXI01000019.1"/>
</dbReference>
<dbReference type="CDD" id="cd09281">
    <property type="entry name" value="UPF0066"/>
    <property type="match status" value="1"/>
</dbReference>
<dbReference type="GO" id="GO:0008168">
    <property type="term" value="F:methyltransferase activity"/>
    <property type="evidence" value="ECO:0007669"/>
    <property type="project" value="UniProtKB-KW"/>
</dbReference>
<comment type="caution">
    <text evidence="4">The sequence shown here is derived from an EMBL/GenBank/DDBJ whole genome shotgun (WGS) entry which is preliminary data.</text>
</comment>
<dbReference type="InterPro" id="IPR040372">
    <property type="entry name" value="YaeB-like"/>
</dbReference>
<dbReference type="PROSITE" id="PS51668">
    <property type="entry name" value="TSAA_2"/>
    <property type="match status" value="1"/>
</dbReference>
<dbReference type="NCBIfam" id="TIGR00104">
    <property type="entry name" value="tRNA_TsaA"/>
    <property type="match status" value="1"/>
</dbReference>
<evidence type="ECO:0000259" key="3">
    <source>
        <dbReference type="PROSITE" id="PS51668"/>
    </source>
</evidence>
<dbReference type="Pfam" id="PF01980">
    <property type="entry name" value="TrmO_N"/>
    <property type="match status" value="1"/>
</dbReference>
<reference evidence="4 5" key="1">
    <citation type="submission" date="2019-03" db="EMBL/GenBank/DDBJ databases">
        <title>Freshwater and sediment microbial communities from various areas in North America, analyzing microbe dynamics in response to fracking.</title>
        <authorList>
            <person name="Lamendella R."/>
        </authorList>
    </citation>
    <scope>NUCLEOTIDE SEQUENCE [LARGE SCALE GENOMIC DNA]</scope>
    <source>
        <strain evidence="4 5">18_TX</strain>
    </source>
</reference>
<keyword evidence="4" id="KW-0489">Methyltransferase</keyword>
<keyword evidence="4" id="KW-0808">Transferase</keyword>
<dbReference type="GO" id="GO:0032259">
    <property type="term" value="P:methylation"/>
    <property type="evidence" value="ECO:0007669"/>
    <property type="project" value="UniProtKB-KW"/>
</dbReference>
<evidence type="ECO:0000256" key="2">
    <source>
        <dbReference type="ARBA" id="ARBA00033753"/>
    </source>
</evidence>
<dbReference type="InterPro" id="IPR041369">
    <property type="entry name" value="TrmO_C"/>
</dbReference>
<dbReference type="PROSITE" id="PS01318">
    <property type="entry name" value="TSAA_1"/>
    <property type="match status" value="1"/>
</dbReference>
<dbReference type="Gene3D" id="2.40.30.70">
    <property type="entry name" value="YaeB-like"/>
    <property type="match status" value="1"/>
</dbReference>
<keyword evidence="1" id="KW-0949">S-adenosyl-L-methionine</keyword>
<dbReference type="AlphaFoldDB" id="A0A4R6P2G3"/>
<gene>
    <name evidence="4" type="ORF">DEU29_1192</name>
</gene>
<feature type="domain" description="TsaA-like" evidence="3">
    <location>
        <begin position="1"/>
        <end position="141"/>
    </location>
</feature>
<name>A0A4R6P2G3_9GAMM</name>
<protein>
    <submittedName>
        <fullName evidence="4">tRNA-Thr(GGU) m(6)t(6)A37 methyltransferase TsaA</fullName>
    </submittedName>
</protein>
<comment type="similarity">
    <text evidence="2">Belongs to the tRNA methyltransferase O family.</text>
</comment>
<dbReference type="Pfam" id="PF18389">
    <property type="entry name" value="TrmO_C"/>
    <property type="match status" value="1"/>
</dbReference>
<dbReference type="InterPro" id="IPR036414">
    <property type="entry name" value="YaeB_N_sf"/>
</dbReference>
<dbReference type="PANTHER" id="PTHR12818:SF0">
    <property type="entry name" value="TRNA (ADENINE(37)-N6)-METHYLTRANSFERASE"/>
    <property type="match status" value="1"/>
</dbReference>
<evidence type="ECO:0000313" key="4">
    <source>
        <dbReference type="EMBL" id="TDP28927.1"/>
    </source>
</evidence>
<dbReference type="SUPFAM" id="SSF118196">
    <property type="entry name" value="YaeB-like"/>
    <property type="match status" value="1"/>
</dbReference>
<dbReference type="InterPro" id="IPR036413">
    <property type="entry name" value="YaeB-like_sf"/>
</dbReference>